<dbReference type="Proteomes" id="UP000192578">
    <property type="component" value="Unassembled WGS sequence"/>
</dbReference>
<dbReference type="InterPro" id="IPR052626">
    <property type="entry name" value="SWT1_Regulator"/>
</dbReference>
<comment type="caution">
    <text evidence="2">The sequence shown here is derived from an EMBL/GenBank/DDBJ whole genome shotgun (WGS) entry which is preliminary data.</text>
</comment>
<dbReference type="GO" id="GO:0005634">
    <property type="term" value="C:nucleus"/>
    <property type="evidence" value="ECO:0007669"/>
    <property type="project" value="TreeGrafter"/>
</dbReference>
<dbReference type="InterPro" id="IPR002716">
    <property type="entry name" value="PIN_dom"/>
</dbReference>
<dbReference type="OrthoDB" id="10065705at2759"/>
<dbReference type="PANTHER" id="PTHR16161:SF0">
    <property type="entry name" value="TRANSCRIPTIONAL PROTEIN SWT1"/>
    <property type="match status" value="1"/>
</dbReference>
<organism evidence="2 3">
    <name type="scientific">Hypsibius exemplaris</name>
    <name type="common">Freshwater tardigrade</name>
    <dbReference type="NCBI Taxonomy" id="2072580"/>
    <lineage>
        <taxon>Eukaryota</taxon>
        <taxon>Metazoa</taxon>
        <taxon>Ecdysozoa</taxon>
        <taxon>Tardigrada</taxon>
        <taxon>Eutardigrada</taxon>
        <taxon>Parachela</taxon>
        <taxon>Hypsibioidea</taxon>
        <taxon>Hypsibiidae</taxon>
        <taxon>Hypsibius</taxon>
    </lineage>
</organism>
<evidence type="ECO:0000259" key="1">
    <source>
        <dbReference type="Pfam" id="PF13638"/>
    </source>
</evidence>
<dbReference type="PANTHER" id="PTHR16161">
    <property type="entry name" value="TRANSCRIPTIONAL PROTEIN SWT1"/>
    <property type="match status" value="1"/>
</dbReference>
<feature type="domain" description="PIN" evidence="1">
    <location>
        <begin position="9"/>
        <end position="164"/>
    </location>
</feature>
<dbReference type="Pfam" id="PF13638">
    <property type="entry name" value="PIN_4"/>
    <property type="match status" value="1"/>
</dbReference>
<dbReference type="AlphaFoldDB" id="A0A1W0XA34"/>
<evidence type="ECO:0000313" key="3">
    <source>
        <dbReference type="Proteomes" id="UP000192578"/>
    </source>
</evidence>
<gene>
    <name evidence="2" type="ORF">BV898_01809</name>
</gene>
<evidence type="ECO:0000313" key="2">
    <source>
        <dbReference type="EMBL" id="OQV24268.1"/>
    </source>
</evidence>
<keyword evidence="3" id="KW-1185">Reference proteome</keyword>
<protein>
    <recommendedName>
        <fullName evidence="1">PIN domain-containing protein</fullName>
    </recommendedName>
</protein>
<name>A0A1W0XA34_HYPEX</name>
<proteinExistence type="predicted"/>
<reference evidence="3" key="1">
    <citation type="submission" date="2017-01" db="EMBL/GenBank/DDBJ databases">
        <title>Comparative genomics of anhydrobiosis in the tardigrade Hypsibius dujardini.</title>
        <authorList>
            <person name="Yoshida Y."/>
            <person name="Koutsovoulos G."/>
            <person name="Laetsch D."/>
            <person name="Stevens L."/>
            <person name="Kumar S."/>
            <person name="Horikawa D."/>
            <person name="Ishino K."/>
            <person name="Komine S."/>
            <person name="Tomita M."/>
            <person name="Blaxter M."/>
            <person name="Arakawa K."/>
        </authorList>
    </citation>
    <scope>NUCLEOTIDE SEQUENCE [LARGE SCALE GENOMIC DNA]</scope>
    <source>
        <strain evidence="3">Z151</strain>
    </source>
</reference>
<dbReference type="EMBL" id="MTYJ01000007">
    <property type="protein sequence ID" value="OQV24268.1"/>
    <property type="molecule type" value="Genomic_DNA"/>
</dbReference>
<accession>A0A1W0XA34</accession>
<dbReference type="Gene3D" id="3.40.50.1010">
    <property type="entry name" value="5'-nuclease"/>
    <property type="match status" value="1"/>
</dbReference>
<sequence length="264" mass="29146">MDRNPLFLVFDTNIFLAPAHCRLDNATSDSRTAIGILKDFSQGDFGTLPAAVAWIPWIVRSELVGISNRDLSKTWQPEKTVAGQAAAALDYLDYVTLEAETCVLYQNQMEHHEANLLRTQPDDKDELVLLSCYQAKALYSRNVWLVTNDVRLQARAMRSGIGSLSFFALKHTMTLSNSNGPEGCGGGWGCTFVENMPEPWRHLTNPAKFPKPVVPAATFPKPESSTVSTEKVANAAATHDSLVMATLAWIVEVVRRYCIAFLGI</sequence>